<evidence type="ECO:0000313" key="4">
    <source>
        <dbReference type="Proteomes" id="UP000542125"/>
    </source>
</evidence>
<dbReference type="Gene3D" id="3.40.190.10">
    <property type="entry name" value="Periplasmic binding protein-like II"/>
    <property type="match status" value="1"/>
</dbReference>
<feature type="signal peptide" evidence="2">
    <location>
        <begin position="1"/>
        <end position="22"/>
    </location>
</feature>
<keyword evidence="2" id="KW-0732">Signal</keyword>
<gene>
    <name evidence="3" type="ORF">FHW18_001165</name>
</gene>
<dbReference type="PANTHER" id="PTHR42928:SF5">
    <property type="entry name" value="BLR1237 PROTEIN"/>
    <property type="match status" value="1"/>
</dbReference>
<dbReference type="InterPro" id="IPR042100">
    <property type="entry name" value="Bug_dom1"/>
</dbReference>
<dbReference type="PIRSF" id="PIRSF017082">
    <property type="entry name" value="YflP"/>
    <property type="match status" value="1"/>
</dbReference>
<keyword evidence="4" id="KW-1185">Reference proteome</keyword>
<dbReference type="CDD" id="cd13578">
    <property type="entry name" value="PBP2_Bug27"/>
    <property type="match status" value="1"/>
</dbReference>
<dbReference type="Pfam" id="PF03401">
    <property type="entry name" value="TctC"/>
    <property type="match status" value="1"/>
</dbReference>
<dbReference type="EMBL" id="JACBYR010000001">
    <property type="protein sequence ID" value="NYE81894.1"/>
    <property type="molecule type" value="Genomic_DNA"/>
</dbReference>
<accession>A0A7Y9IRY9</accession>
<comment type="caution">
    <text evidence="3">The sequence shown here is derived from an EMBL/GenBank/DDBJ whole genome shotgun (WGS) entry which is preliminary data.</text>
</comment>
<dbReference type="AlphaFoldDB" id="A0A7Y9IRY9"/>
<reference evidence="3 4" key="1">
    <citation type="submission" date="2020-07" db="EMBL/GenBank/DDBJ databases">
        <title>Genomic Encyclopedia of Type Strains, Phase IV (KMG-V): Genome sequencing to study the core and pangenomes of soil and plant-associated prokaryotes.</title>
        <authorList>
            <person name="Whitman W."/>
        </authorList>
    </citation>
    <scope>NUCLEOTIDE SEQUENCE [LARGE SCALE GENOMIC DNA]</scope>
    <source>
        <strain evidence="3 4">SAS40</strain>
    </source>
</reference>
<evidence type="ECO:0000256" key="1">
    <source>
        <dbReference type="ARBA" id="ARBA00006987"/>
    </source>
</evidence>
<evidence type="ECO:0000256" key="2">
    <source>
        <dbReference type="SAM" id="SignalP"/>
    </source>
</evidence>
<dbReference type="Gene3D" id="3.40.190.150">
    <property type="entry name" value="Bordetella uptake gene, domain 1"/>
    <property type="match status" value="1"/>
</dbReference>
<dbReference type="PANTHER" id="PTHR42928">
    <property type="entry name" value="TRICARBOXYLATE-BINDING PROTEIN"/>
    <property type="match status" value="1"/>
</dbReference>
<protein>
    <submittedName>
        <fullName evidence="3">Tripartite-type tricarboxylate transporter receptor subunit TctC</fullName>
    </submittedName>
</protein>
<proteinExistence type="inferred from homology"/>
<evidence type="ECO:0000313" key="3">
    <source>
        <dbReference type="EMBL" id="NYE81894.1"/>
    </source>
</evidence>
<dbReference type="Proteomes" id="UP000542125">
    <property type="component" value="Unassembled WGS sequence"/>
</dbReference>
<dbReference type="InterPro" id="IPR005064">
    <property type="entry name" value="BUG"/>
</dbReference>
<dbReference type="RefSeq" id="WP_179584266.1">
    <property type="nucleotide sequence ID" value="NZ_JACBYR010000001.1"/>
</dbReference>
<feature type="chain" id="PRO_5031251603" evidence="2">
    <location>
        <begin position="23"/>
        <end position="326"/>
    </location>
</feature>
<organism evidence="3 4">
    <name type="scientific">Pigmentiphaga litoralis</name>
    <dbReference type="NCBI Taxonomy" id="516702"/>
    <lineage>
        <taxon>Bacteria</taxon>
        <taxon>Pseudomonadati</taxon>
        <taxon>Pseudomonadota</taxon>
        <taxon>Betaproteobacteria</taxon>
        <taxon>Burkholderiales</taxon>
        <taxon>Alcaligenaceae</taxon>
        <taxon>Pigmentiphaga</taxon>
    </lineage>
</organism>
<sequence>MKSPVIALLTMSACLTSTALYAQQPAPAAWPTQPIRLIVSQSAGGSIDIAARLIGQKLSNAIGAAVVVDNKAGANGLIAGEAAARATDGHTFLMTSPSTLTINQHVYKSMPYDTARDFRPVTQTTSIAFLLVVNANSPYKTLGDLIGAAKAKPGSIRFASAGIGNQSQLAAELLAGAAKAEMQHVPYKGEAPAIVDLIGGRVDFIFGTMPALLPQVQSGKLRTLVVGQPTRSAAVPDVPTTAEAGLPSVVVTGWTGIVAPASVPAPAIQRMHDEVVKILAQPDVRETLVKAGAEPVGSTPAQFGEFIRTETVKWGAAVKQAGITPE</sequence>
<keyword evidence="3" id="KW-0675">Receptor</keyword>
<dbReference type="SUPFAM" id="SSF53850">
    <property type="entry name" value="Periplasmic binding protein-like II"/>
    <property type="match status" value="1"/>
</dbReference>
<name>A0A7Y9IRY9_9BURK</name>
<comment type="similarity">
    <text evidence="1">Belongs to the UPF0065 (bug) family.</text>
</comment>